<dbReference type="Proteomes" id="UP000679950">
    <property type="component" value="Unassembled WGS sequence"/>
</dbReference>
<name>A0ABQ4KP40_9BACI</name>
<keyword evidence="1" id="KW-0812">Transmembrane</keyword>
<evidence type="ECO:0000313" key="3">
    <source>
        <dbReference type="EMBL" id="GIN59188.1"/>
    </source>
</evidence>
<feature type="transmembrane region" description="Helical" evidence="1">
    <location>
        <begin position="65"/>
        <end position="82"/>
    </location>
</feature>
<gene>
    <name evidence="3" type="ORF">J8TS2_35070</name>
</gene>
<dbReference type="Pfam" id="PF07853">
    <property type="entry name" value="DUF1648"/>
    <property type="match status" value="1"/>
</dbReference>
<proteinExistence type="predicted"/>
<evidence type="ECO:0000313" key="4">
    <source>
        <dbReference type="Proteomes" id="UP000679950"/>
    </source>
</evidence>
<feature type="transmembrane region" description="Helical" evidence="1">
    <location>
        <begin position="140"/>
        <end position="161"/>
    </location>
</feature>
<reference evidence="3 4" key="1">
    <citation type="submission" date="2021-03" db="EMBL/GenBank/DDBJ databases">
        <title>Antimicrobial resistance genes in bacteria isolated from Japanese honey, and their potential for conferring macrolide and lincosamide resistance in the American foulbrood pathogen Paenibacillus larvae.</title>
        <authorList>
            <person name="Okamoto M."/>
            <person name="Kumagai M."/>
            <person name="Kanamori H."/>
            <person name="Takamatsu D."/>
        </authorList>
    </citation>
    <scope>NUCLEOTIDE SEQUENCE [LARGE SCALE GENOMIC DNA]</scope>
    <source>
        <strain evidence="3 4">J8TS2</strain>
    </source>
</reference>
<protein>
    <recommendedName>
        <fullName evidence="2">DUF1648 domain-containing protein</fullName>
    </recommendedName>
</protein>
<feature type="transmembrane region" description="Helical" evidence="1">
    <location>
        <begin position="18"/>
        <end position="37"/>
    </location>
</feature>
<dbReference type="InterPro" id="IPR012867">
    <property type="entry name" value="DUF1648"/>
</dbReference>
<organism evidence="3 4">
    <name type="scientific">Lederbergia ruris</name>
    <dbReference type="NCBI Taxonomy" id="217495"/>
    <lineage>
        <taxon>Bacteria</taxon>
        <taxon>Bacillati</taxon>
        <taxon>Bacillota</taxon>
        <taxon>Bacilli</taxon>
        <taxon>Bacillales</taxon>
        <taxon>Bacillaceae</taxon>
        <taxon>Lederbergia</taxon>
    </lineage>
</organism>
<keyword evidence="1" id="KW-0472">Membrane</keyword>
<accession>A0ABQ4KP40</accession>
<keyword evidence="1" id="KW-1133">Transmembrane helix</keyword>
<sequence length="172" mass="20100">MIEENRPKLTLPKTKWEIVFNIATIITFMSTMVYLLYHWSLLPEKVPAHYNAAGVVDRWGSKGEMLILPIIGMMMWVGMTILERYPHVYNYMVPITKENAPAQYVNARLMINVLKNEILLSFSFLTWEGIKIALDERNGLGIWFPIIFLGLIFGSMGYFVIRSFYLQKRETR</sequence>
<comment type="caution">
    <text evidence="3">The sequence shown here is derived from an EMBL/GenBank/DDBJ whole genome shotgun (WGS) entry which is preliminary data.</text>
</comment>
<dbReference type="EMBL" id="BORB01000037">
    <property type="protein sequence ID" value="GIN59188.1"/>
    <property type="molecule type" value="Genomic_DNA"/>
</dbReference>
<keyword evidence="4" id="KW-1185">Reference proteome</keyword>
<feature type="domain" description="DUF1648" evidence="2">
    <location>
        <begin position="29"/>
        <end position="72"/>
    </location>
</feature>
<dbReference type="RefSeq" id="WP_212967104.1">
    <property type="nucleotide sequence ID" value="NZ_BORB01000037.1"/>
</dbReference>
<evidence type="ECO:0000256" key="1">
    <source>
        <dbReference type="SAM" id="Phobius"/>
    </source>
</evidence>
<evidence type="ECO:0000259" key="2">
    <source>
        <dbReference type="Pfam" id="PF07853"/>
    </source>
</evidence>